<gene>
    <name evidence="2" type="ORF">PECUL_23A006586</name>
</gene>
<keyword evidence="3" id="KW-1185">Reference proteome</keyword>
<dbReference type="AlphaFoldDB" id="A0AAD1RG34"/>
<sequence length="72" mass="7228">MEEAGSRRSHVTGLPSFTPPASCKKKNETAVGSVGGRGKDGNSAARRRSSPCDSAGGSVHVGLPESYSAAPA</sequence>
<evidence type="ECO:0000313" key="3">
    <source>
        <dbReference type="Proteomes" id="UP001295444"/>
    </source>
</evidence>
<proteinExistence type="predicted"/>
<evidence type="ECO:0000256" key="1">
    <source>
        <dbReference type="SAM" id="MobiDB-lite"/>
    </source>
</evidence>
<protein>
    <submittedName>
        <fullName evidence="2">Uncharacterized protein</fullName>
    </submittedName>
</protein>
<reference evidence="2" key="1">
    <citation type="submission" date="2022-03" db="EMBL/GenBank/DDBJ databases">
        <authorList>
            <person name="Alioto T."/>
            <person name="Alioto T."/>
            <person name="Gomez Garrido J."/>
        </authorList>
    </citation>
    <scope>NUCLEOTIDE SEQUENCE</scope>
</reference>
<feature type="non-terminal residue" evidence="2">
    <location>
        <position position="72"/>
    </location>
</feature>
<accession>A0AAD1RG34</accession>
<evidence type="ECO:0000313" key="2">
    <source>
        <dbReference type="EMBL" id="CAH2253023.1"/>
    </source>
</evidence>
<name>A0AAD1RG34_PELCU</name>
<feature type="region of interest" description="Disordered" evidence="1">
    <location>
        <begin position="1"/>
        <end position="72"/>
    </location>
</feature>
<dbReference type="Proteomes" id="UP001295444">
    <property type="component" value="Chromosome 02"/>
</dbReference>
<organism evidence="2 3">
    <name type="scientific">Pelobates cultripes</name>
    <name type="common">Western spadefoot toad</name>
    <dbReference type="NCBI Taxonomy" id="61616"/>
    <lineage>
        <taxon>Eukaryota</taxon>
        <taxon>Metazoa</taxon>
        <taxon>Chordata</taxon>
        <taxon>Craniata</taxon>
        <taxon>Vertebrata</taxon>
        <taxon>Euteleostomi</taxon>
        <taxon>Amphibia</taxon>
        <taxon>Batrachia</taxon>
        <taxon>Anura</taxon>
        <taxon>Pelobatoidea</taxon>
        <taxon>Pelobatidae</taxon>
        <taxon>Pelobates</taxon>
    </lineage>
</organism>
<dbReference type="EMBL" id="OW240913">
    <property type="protein sequence ID" value="CAH2253023.1"/>
    <property type="molecule type" value="Genomic_DNA"/>
</dbReference>